<evidence type="ECO:0008006" key="3">
    <source>
        <dbReference type="Google" id="ProtNLM"/>
    </source>
</evidence>
<dbReference type="Proteomes" id="UP001597052">
    <property type="component" value="Unassembled WGS sequence"/>
</dbReference>
<reference evidence="1 2" key="1">
    <citation type="journal article" date="2019" name="Int. J. Syst. Evol. Microbiol.">
        <title>The Global Catalogue of Microorganisms (GCM) 10K type strain sequencing project: providing services to taxonomists for standard genome sequencing and annotation.</title>
        <authorList>
            <consortium name="The Broad Institute Genomics Platform"/>
            <consortium name="The Broad Institute Genome Sequencing Center for Infectious Disease"/>
            <person name="Wu L."/>
            <person name="Ma J."/>
        </authorList>
    </citation>
    <scope>NUCLEOTIDE SEQUENCE [LARGE SCALE GENOMIC DNA]</scope>
    <source>
        <strain evidence="1 2">CGMCC 1.10593</strain>
    </source>
</reference>
<organism evidence="1 2">
    <name type="scientific">Halohasta litorea</name>
    <dbReference type="NCBI Taxonomy" id="869891"/>
    <lineage>
        <taxon>Archaea</taxon>
        <taxon>Methanobacteriati</taxon>
        <taxon>Methanobacteriota</taxon>
        <taxon>Stenosarchaea group</taxon>
        <taxon>Halobacteria</taxon>
        <taxon>Halobacteriales</taxon>
        <taxon>Haloferacaceae</taxon>
        <taxon>Halohasta</taxon>
    </lineage>
</organism>
<dbReference type="RefSeq" id="WP_256395037.1">
    <property type="nucleotide sequence ID" value="NZ_JANHDJ010000001.1"/>
</dbReference>
<evidence type="ECO:0000313" key="2">
    <source>
        <dbReference type="Proteomes" id="UP001597052"/>
    </source>
</evidence>
<dbReference type="EMBL" id="JBHUDM010000001">
    <property type="protein sequence ID" value="MFD1641336.1"/>
    <property type="molecule type" value="Genomic_DNA"/>
</dbReference>
<name>A0ABD6D5U0_9EURY</name>
<keyword evidence="2" id="KW-1185">Reference proteome</keyword>
<proteinExistence type="predicted"/>
<comment type="caution">
    <text evidence="1">The sequence shown here is derived from an EMBL/GenBank/DDBJ whole genome shotgun (WGS) entry which is preliminary data.</text>
</comment>
<gene>
    <name evidence="1" type="ORF">ACFSBW_05535</name>
</gene>
<dbReference type="AlphaFoldDB" id="A0ABD6D5U0"/>
<accession>A0ABD6D5U0</accession>
<evidence type="ECO:0000313" key="1">
    <source>
        <dbReference type="EMBL" id="MFD1641336.1"/>
    </source>
</evidence>
<protein>
    <recommendedName>
        <fullName evidence="3">Small CPxCG-related zinc finger protein</fullName>
    </recommendedName>
</protein>
<sequence>MDPRCPDCGVSLERATPTTALDREKIKLRTDEPREGILGSLGAKETVDVFGYICPECGLVRWYADLDD</sequence>